<name>A0A1I7ZT87_9BILA</name>
<feature type="compositionally biased region" description="Low complexity" evidence="4">
    <location>
        <begin position="164"/>
        <end position="175"/>
    </location>
</feature>
<dbReference type="GO" id="GO:0016324">
    <property type="term" value="C:apical plasma membrane"/>
    <property type="evidence" value="ECO:0007669"/>
    <property type="project" value="TreeGrafter"/>
</dbReference>
<evidence type="ECO:0000256" key="4">
    <source>
        <dbReference type="SAM" id="MobiDB-lite"/>
    </source>
</evidence>
<dbReference type="SUPFAM" id="SSF50156">
    <property type="entry name" value="PDZ domain-like"/>
    <property type="match status" value="2"/>
</dbReference>
<keyword evidence="3" id="KW-0677">Repeat</keyword>
<dbReference type="InterPro" id="IPR051067">
    <property type="entry name" value="NHER"/>
</dbReference>
<dbReference type="InterPro" id="IPR041489">
    <property type="entry name" value="PDZ_6"/>
</dbReference>
<dbReference type="Proteomes" id="UP000095287">
    <property type="component" value="Unplaced"/>
</dbReference>
<dbReference type="Pfam" id="PF17820">
    <property type="entry name" value="PDZ_6"/>
    <property type="match status" value="1"/>
</dbReference>
<dbReference type="PANTHER" id="PTHR14191:SF3">
    <property type="entry name" value="NA(+)_H(+) EXCHANGE REGULATORY COFACTOR-LIKE PROTEIN NRFL-1"/>
    <property type="match status" value="1"/>
</dbReference>
<comment type="subcellular location">
    <subcellularLocation>
        <location evidence="1">Cell membrane</location>
    </subcellularLocation>
</comment>
<evidence type="ECO:0000256" key="2">
    <source>
        <dbReference type="ARBA" id="ARBA00022475"/>
    </source>
</evidence>
<feature type="region of interest" description="Disordered" evidence="4">
    <location>
        <begin position="144"/>
        <end position="175"/>
    </location>
</feature>
<dbReference type="PANTHER" id="PTHR14191">
    <property type="entry name" value="PDZ DOMAIN CONTAINING PROTEIN"/>
    <property type="match status" value="1"/>
</dbReference>
<feature type="region of interest" description="Disordered" evidence="4">
    <location>
        <begin position="325"/>
        <end position="378"/>
    </location>
</feature>
<dbReference type="PROSITE" id="PS50106">
    <property type="entry name" value="PDZ"/>
    <property type="match status" value="2"/>
</dbReference>
<dbReference type="GO" id="GO:0072659">
    <property type="term" value="P:protein localization to plasma membrane"/>
    <property type="evidence" value="ECO:0007669"/>
    <property type="project" value="TreeGrafter"/>
</dbReference>
<evidence type="ECO:0000256" key="3">
    <source>
        <dbReference type="ARBA" id="ARBA00022737"/>
    </source>
</evidence>
<feature type="domain" description="PDZ" evidence="5">
    <location>
        <begin position="216"/>
        <end position="298"/>
    </location>
</feature>
<feature type="compositionally biased region" description="Basic and acidic residues" evidence="4">
    <location>
        <begin position="458"/>
        <end position="468"/>
    </location>
</feature>
<evidence type="ECO:0000313" key="7">
    <source>
        <dbReference type="WBParaSite" id="L893_g29391.t2"/>
    </source>
</evidence>
<organism evidence="6 7">
    <name type="scientific">Steinernema glaseri</name>
    <dbReference type="NCBI Taxonomy" id="37863"/>
    <lineage>
        <taxon>Eukaryota</taxon>
        <taxon>Metazoa</taxon>
        <taxon>Ecdysozoa</taxon>
        <taxon>Nematoda</taxon>
        <taxon>Chromadorea</taxon>
        <taxon>Rhabditida</taxon>
        <taxon>Tylenchina</taxon>
        <taxon>Panagrolaimomorpha</taxon>
        <taxon>Strongyloidoidea</taxon>
        <taxon>Steinernematidae</taxon>
        <taxon>Steinernema</taxon>
    </lineage>
</organism>
<keyword evidence="6" id="KW-1185">Reference proteome</keyword>
<evidence type="ECO:0000256" key="1">
    <source>
        <dbReference type="ARBA" id="ARBA00004236"/>
    </source>
</evidence>
<evidence type="ECO:0000313" key="6">
    <source>
        <dbReference type="Proteomes" id="UP000095287"/>
    </source>
</evidence>
<evidence type="ECO:0000259" key="5">
    <source>
        <dbReference type="PROSITE" id="PS50106"/>
    </source>
</evidence>
<dbReference type="InterPro" id="IPR001478">
    <property type="entry name" value="PDZ"/>
</dbReference>
<dbReference type="InterPro" id="IPR036034">
    <property type="entry name" value="PDZ_sf"/>
</dbReference>
<dbReference type="CDD" id="cd06768">
    <property type="entry name" value="PDZ_NHERF-like"/>
    <property type="match status" value="2"/>
</dbReference>
<reference evidence="7" key="1">
    <citation type="submission" date="2016-11" db="UniProtKB">
        <authorList>
            <consortium name="WormBaseParasite"/>
        </authorList>
    </citation>
    <scope>IDENTIFICATION</scope>
</reference>
<dbReference type="WBParaSite" id="L893_g29391.t2">
    <property type="protein sequence ID" value="L893_g29391.t2"/>
    <property type="gene ID" value="L893_g29391"/>
</dbReference>
<sequence length="568" mass="62050">MKPGFQLPPDAPAPRSCLIQKKDANEEYGYNLHAERGKGQFIGAVDDNSPASRAGLRPGDRIFAVNGRSIAGESHRSVVGRIKEDPLQCELLVLTEDGANWYEAHGISVSTDLPNIIHLRSELSSLSVEAEELQPREVFTASTSLTFGARPTTSPPSPEHAEGGAESSSSDSPIAHWYVPKSQTKEDVPPPQFVAPAPPPTEAVPINGQMNPRPRLCNLEKQYPTDEFGFNLHAEKGRGHFVGAVDYEGIGYRAGLVLGQRIVGVNGELIYPDTPHKKVVSLIKQDPLNTELLVASEEVDRWYTEKKLPYSFEKAIIFRDPSNGRATRMVEKPPAKRSEILPEPNIPEEPSHPPPSEEPEPEAPPAQQHRAAEDEPVVAKTATLSPDEIMEQVFSSVSLADTKVKAHHNDTECVKGVHEIVVGAEGDAEQTAATSPSVAAEKTPEDSRSTTKSVSSQRSEKETVEVADVEDRPRLEPYFAPSPVQTPVMSAASKVASVTPMSRSAVNENNNTKFSLDSAKTADYEEPAMDIFKMSASEARARLMNRKKDIRKGADMTMDEKHRLIANM</sequence>
<feature type="region of interest" description="Disordered" evidence="4">
    <location>
        <begin position="428"/>
        <end position="468"/>
    </location>
</feature>
<protein>
    <submittedName>
        <fullName evidence="7">PDZ domain-containing protein</fullName>
    </submittedName>
</protein>
<dbReference type="GO" id="GO:0043495">
    <property type="term" value="F:protein-membrane adaptor activity"/>
    <property type="evidence" value="ECO:0007669"/>
    <property type="project" value="TreeGrafter"/>
</dbReference>
<dbReference type="Gene3D" id="2.30.42.10">
    <property type="match status" value="2"/>
</dbReference>
<keyword evidence="2" id="KW-1003">Cell membrane</keyword>
<feature type="compositionally biased region" description="Pro residues" evidence="4">
    <location>
        <begin position="344"/>
        <end position="356"/>
    </location>
</feature>
<feature type="compositionally biased region" description="Basic and acidic residues" evidence="4">
    <location>
        <begin position="328"/>
        <end position="340"/>
    </location>
</feature>
<dbReference type="AlphaFoldDB" id="A0A1I7ZT87"/>
<accession>A0A1I7ZT87</accession>
<dbReference type="SMART" id="SM00228">
    <property type="entry name" value="PDZ"/>
    <property type="match status" value="2"/>
</dbReference>
<proteinExistence type="predicted"/>
<keyword evidence="2" id="KW-0472">Membrane</keyword>
<feature type="domain" description="PDZ" evidence="5">
    <location>
        <begin position="16"/>
        <end position="97"/>
    </location>
</feature>